<dbReference type="EMBL" id="KN819472">
    <property type="protein sequence ID" value="KIJ09347.1"/>
    <property type="molecule type" value="Genomic_DNA"/>
</dbReference>
<dbReference type="AlphaFoldDB" id="A0A0C9TND5"/>
<gene>
    <name evidence="2" type="ORF">PAXINDRAFT_87564</name>
</gene>
<evidence type="ECO:0000256" key="1">
    <source>
        <dbReference type="SAM" id="SignalP"/>
    </source>
</evidence>
<dbReference type="OrthoDB" id="3183574at2759"/>
<accession>A0A0C9TND5</accession>
<organism evidence="2 3">
    <name type="scientific">Paxillus involutus ATCC 200175</name>
    <dbReference type="NCBI Taxonomy" id="664439"/>
    <lineage>
        <taxon>Eukaryota</taxon>
        <taxon>Fungi</taxon>
        <taxon>Dikarya</taxon>
        <taxon>Basidiomycota</taxon>
        <taxon>Agaricomycotina</taxon>
        <taxon>Agaricomycetes</taxon>
        <taxon>Agaricomycetidae</taxon>
        <taxon>Boletales</taxon>
        <taxon>Paxilineae</taxon>
        <taxon>Paxillaceae</taxon>
        <taxon>Paxillus</taxon>
    </lineage>
</organism>
<proteinExistence type="predicted"/>
<feature type="signal peptide" evidence="1">
    <location>
        <begin position="1"/>
        <end position="18"/>
    </location>
</feature>
<reference evidence="3" key="2">
    <citation type="submission" date="2015-01" db="EMBL/GenBank/DDBJ databases">
        <title>Evolutionary Origins and Diversification of the Mycorrhizal Mutualists.</title>
        <authorList>
            <consortium name="DOE Joint Genome Institute"/>
            <consortium name="Mycorrhizal Genomics Consortium"/>
            <person name="Kohler A."/>
            <person name="Kuo A."/>
            <person name="Nagy L.G."/>
            <person name="Floudas D."/>
            <person name="Copeland A."/>
            <person name="Barry K.W."/>
            <person name="Cichocki N."/>
            <person name="Veneault-Fourrey C."/>
            <person name="LaButti K."/>
            <person name="Lindquist E.A."/>
            <person name="Lipzen A."/>
            <person name="Lundell T."/>
            <person name="Morin E."/>
            <person name="Murat C."/>
            <person name="Riley R."/>
            <person name="Ohm R."/>
            <person name="Sun H."/>
            <person name="Tunlid A."/>
            <person name="Henrissat B."/>
            <person name="Grigoriev I.V."/>
            <person name="Hibbett D.S."/>
            <person name="Martin F."/>
        </authorList>
    </citation>
    <scope>NUCLEOTIDE SEQUENCE [LARGE SCALE GENOMIC DNA]</scope>
    <source>
        <strain evidence="3">ATCC 200175</strain>
    </source>
</reference>
<evidence type="ECO:0000313" key="2">
    <source>
        <dbReference type="EMBL" id="KIJ09347.1"/>
    </source>
</evidence>
<evidence type="ECO:0008006" key="4">
    <source>
        <dbReference type="Google" id="ProtNLM"/>
    </source>
</evidence>
<dbReference type="Proteomes" id="UP000053647">
    <property type="component" value="Unassembled WGS sequence"/>
</dbReference>
<dbReference type="HOGENOM" id="CLU_1054111_0_0_1"/>
<protein>
    <recommendedName>
        <fullName evidence="4">BTB domain-containing protein</fullName>
    </recommendedName>
</protein>
<feature type="chain" id="PRO_5002204290" description="BTB domain-containing protein" evidence="1">
    <location>
        <begin position="19"/>
        <end position="264"/>
    </location>
</feature>
<keyword evidence="3" id="KW-1185">Reference proteome</keyword>
<name>A0A0C9TND5_PAXIN</name>
<evidence type="ECO:0000313" key="3">
    <source>
        <dbReference type="Proteomes" id="UP000053647"/>
    </source>
</evidence>
<reference evidence="2 3" key="1">
    <citation type="submission" date="2014-06" db="EMBL/GenBank/DDBJ databases">
        <authorList>
            <consortium name="DOE Joint Genome Institute"/>
            <person name="Kuo A."/>
            <person name="Kohler A."/>
            <person name="Nagy L.G."/>
            <person name="Floudas D."/>
            <person name="Copeland A."/>
            <person name="Barry K.W."/>
            <person name="Cichocki N."/>
            <person name="Veneault-Fourrey C."/>
            <person name="LaButti K."/>
            <person name="Lindquist E.A."/>
            <person name="Lipzen A."/>
            <person name="Lundell T."/>
            <person name="Morin E."/>
            <person name="Murat C."/>
            <person name="Sun H."/>
            <person name="Tunlid A."/>
            <person name="Henrissat B."/>
            <person name="Grigoriev I.V."/>
            <person name="Hibbett D.S."/>
            <person name="Martin F."/>
            <person name="Nordberg H.P."/>
            <person name="Cantor M.N."/>
            <person name="Hua S.X."/>
        </authorList>
    </citation>
    <scope>NUCLEOTIDE SEQUENCE [LARGE SCALE GENOMIC DNA]</scope>
    <source>
        <strain evidence="2 3">ATCC 200175</strain>
    </source>
</reference>
<sequence>MFLEIIFAHHAVISGSLALYLFDPSRGWLPNDMDLYVPRRRVFCVMKRLRGLGYIPVKDMTQRCCHYHASNDIASVIMLTNGDRTIDIVESTTVSVLSPIFKFHLTAVMNYATAEGFFSAYPVLMSRRRSLINPMQFISNLPTSPMAACFEKYLQRGYDLRYSPQQWAAEEGRDVDHTCRGSFECPHAVRSTFDSGCLFIRMRTNIRTILLPSHIPLQRCFEDRRAVVWCLGGNPCDGSFEPLCPFSSLKGAHSSYGNISSPEG</sequence>
<keyword evidence="1" id="KW-0732">Signal</keyword>